<dbReference type="PANTHER" id="PTHR40027">
    <property type="entry name" value="CELL DIVISION PROTEIN DIVIC"/>
    <property type="match status" value="1"/>
</dbReference>
<dbReference type="InterPro" id="IPR039076">
    <property type="entry name" value="DivIC"/>
</dbReference>
<evidence type="ECO:0000256" key="1">
    <source>
        <dbReference type="SAM" id="Coils"/>
    </source>
</evidence>
<reference evidence="4" key="1">
    <citation type="journal article" date="2019" name="Int. J. Syst. Evol. Microbiol.">
        <title>The Global Catalogue of Microorganisms (GCM) 10K type strain sequencing project: providing services to taxonomists for standard genome sequencing and annotation.</title>
        <authorList>
            <consortium name="The Broad Institute Genomics Platform"/>
            <consortium name="The Broad Institute Genome Sequencing Center for Infectious Disease"/>
            <person name="Wu L."/>
            <person name="Ma J."/>
        </authorList>
    </citation>
    <scope>NUCLEOTIDE SEQUENCE [LARGE SCALE GENOMIC DNA]</scope>
    <source>
        <strain evidence="4">CCUG 42001</strain>
    </source>
</reference>
<dbReference type="Proteomes" id="UP001596267">
    <property type="component" value="Unassembled WGS sequence"/>
</dbReference>
<dbReference type="InterPro" id="IPR007060">
    <property type="entry name" value="FtsL/DivIC"/>
</dbReference>
<dbReference type="PANTHER" id="PTHR40027:SF1">
    <property type="entry name" value="CELL DIVISION PROTEIN DIVIC"/>
    <property type="match status" value="1"/>
</dbReference>
<evidence type="ECO:0000256" key="2">
    <source>
        <dbReference type="SAM" id="Phobius"/>
    </source>
</evidence>
<accession>A0ABW1WFY8</accession>
<dbReference type="RefSeq" id="WP_253077237.1">
    <property type="nucleotide sequence ID" value="NZ_JAMXWN010000017.1"/>
</dbReference>
<sequence>MESAGAERVTRLQTNYLQSHEMNEKRKKKRRQGLIRRLVAFLVVFAIACTFMISSLLSQSHHLSQALETKAGLQKQLTQSKQQAGELKKRIQLLHNKKYIGEIARRDYLLSNKGEIIFSKPDHNKD</sequence>
<evidence type="ECO:0000313" key="4">
    <source>
        <dbReference type="Proteomes" id="UP001596267"/>
    </source>
</evidence>
<comment type="caution">
    <text evidence="3">The sequence shown here is derived from an EMBL/GenBank/DDBJ whole genome shotgun (WGS) entry which is preliminary data.</text>
</comment>
<keyword evidence="2" id="KW-1133">Transmembrane helix</keyword>
<organism evidence="3 4">
    <name type="scientific">Sporolactobacillus kofuensis</name>
    <dbReference type="NCBI Taxonomy" id="269672"/>
    <lineage>
        <taxon>Bacteria</taxon>
        <taxon>Bacillati</taxon>
        <taxon>Bacillota</taxon>
        <taxon>Bacilli</taxon>
        <taxon>Bacillales</taxon>
        <taxon>Sporolactobacillaceae</taxon>
        <taxon>Sporolactobacillus</taxon>
    </lineage>
</organism>
<feature type="transmembrane region" description="Helical" evidence="2">
    <location>
        <begin position="34"/>
        <end position="57"/>
    </location>
</feature>
<protein>
    <submittedName>
        <fullName evidence="3">Septum formation initiator family protein</fullName>
    </submittedName>
</protein>
<gene>
    <name evidence="3" type="ORF">ACFP7A_12850</name>
</gene>
<dbReference type="Pfam" id="PF04977">
    <property type="entry name" value="DivIC"/>
    <property type="match status" value="1"/>
</dbReference>
<keyword evidence="2" id="KW-0472">Membrane</keyword>
<name>A0ABW1WFY8_9BACL</name>
<dbReference type="EMBL" id="JBHSTQ010000015">
    <property type="protein sequence ID" value="MFC6387488.1"/>
    <property type="molecule type" value="Genomic_DNA"/>
</dbReference>
<keyword evidence="4" id="KW-1185">Reference proteome</keyword>
<proteinExistence type="predicted"/>
<keyword evidence="2" id="KW-0812">Transmembrane</keyword>
<evidence type="ECO:0000313" key="3">
    <source>
        <dbReference type="EMBL" id="MFC6387488.1"/>
    </source>
</evidence>
<feature type="coiled-coil region" evidence="1">
    <location>
        <begin position="63"/>
        <end position="97"/>
    </location>
</feature>
<keyword evidence="1" id="KW-0175">Coiled coil</keyword>